<feature type="region of interest" description="Disordered" evidence="1">
    <location>
        <begin position="42"/>
        <end position="77"/>
    </location>
</feature>
<dbReference type="VEuPathDB" id="FungiDB:I7I53_02335"/>
<gene>
    <name evidence="2" type="ORF">I7I53_02335</name>
</gene>
<dbReference type="AlphaFoldDB" id="A0A8A1LNN8"/>
<evidence type="ECO:0000313" key="2">
    <source>
        <dbReference type="EMBL" id="QSS54695.1"/>
    </source>
</evidence>
<dbReference type="Proteomes" id="UP000663419">
    <property type="component" value="Chromosome 3"/>
</dbReference>
<feature type="compositionally biased region" description="Polar residues" evidence="1">
    <location>
        <begin position="42"/>
        <end position="63"/>
    </location>
</feature>
<proteinExistence type="predicted"/>
<accession>A0A8A1LNN8</accession>
<reference evidence="2" key="1">
    <citation type="submission" date="2021-01" db="EMBL/GenBank/DDBJ databases">
        <title>Chromosome-level genome assembly of a human fungal pathogen reveals clustering of transcriptionally co-regulated genes.</title>
        <authorList>
            <person name="Voorhies M."/>
            <person name="Cohen S."/>
            <person name="Shea T.P."/>
            <person name="Petrus S."/>
            <person name="Munoz J.F."/>
            <person name="Poplawski S."/>
            <person name="Goldman W.E."/>
            <person name="Michael T."/>
            <person name="Cuomo C.A."/>
            <person name="Sil A."/>
            <person name="Beyhan S."/>
        </authorList>
    </citation>
    <scope>NUCLEOTIDE SEQUENCE</scope>
    <source>
        <strain evidence="2">H88</strain>
    </source>
</reference>
<dbReference type="EMBL" id="CP069104">
    <property type="protein sequence ID" value="QSS54695.1"/>
    <property type="molecule type" value="Genomic_DNA"/>
</dbReference>
<protein>
    <submittedName>
        <fullName evidence="2">Uncharacterized protein</fullName>
    </submittedName>
</protein>
<name>A0A8A1LNN8_AJEC8</name>
<evidence type="ECO:0000313" key="3">
    <source>
        <dbReference type="Proteomes" id="UP000663419"/>
    </source>
</evidence>
<organism evidence="2 3">
    <name type="scientific">Ajellomyces capsulatus (strain H88)</name>
    <name type="common">Darling's disease fungus</name>
    <name type="synonym">Histoplasma capsulatum</name>
    <dbReference type="NCBI Taxonomy" id="544711"/>
    <lineage>
        <taxon>Eukaryota</taxon>
        <taxon>Fungi</taxon>
        <taxon>Dikarya</taxon>
        <taxon>Ascomycota</taxon>
        <taxon>Pezizomycotina</taxon>
        <taxon>Eurotiomycetes</taxon>
        <taxon>Eurotiomycetidae</taxon>
        <taxon>Onygenales</taxon>
        <taxon>Ajellomycetaceae</taxon>
        <taxon>Histoplasma</taxon>
    </lineage>
</organism>
<evidence type="ECO:0000256" key="1">
    <source>
        <dbReference type="SAM" id="MobiDB-lite"/>
    </source>
</evidence>
<sequence length="77" mass="8822">MVSGWHVETFSDLDLEPQRQIQRLCNITKRQWCSNTHSFPTANRSRNYASTHLSSSTPLSNHAVQIKGSLGRHEQFP</sequence>